<comment type="caution">
    <text evidence="2">The sequence shown here is derived from an EMBL/GenBank/DDBJ whole genome shotgun (WGS) entry which is preliminary data.</text>
</comment>
<feature type="region of interest" description="Disordered" evidence="1">
    <location>
        <begin position="1"/>
        <end position="161"/>
    </location>
</feature>
<organism evidence="2 3">
    <name type="scientific">Eumeta variegata</name>
    <name type="common">Bagworm moth</name>
    <name type="synonym">Eumeta japonica</name>
    <dbReference type="NCBI Taxonomy" id="151549"/>
    <lineage>
        <taxon>Eukaryota</taxon>
        <taxon>Metazoa</taxon>
        <taxon>Ecdysozoa</taxon>
        <taxon>Arthropoda</taxon>
        <taxon>Hexapoda</taxon>
        <taxon>Insecta</taxon>
        <taxon>Pterygota</taxon>
        <taxon>Neoptera</taxon>
        <taxon>Endopterygota</taxon>
        <taxon>Lepidoptera</taxon>
        <taxon>Glossata</taxon>
        <taxon>Ditrysia</taxon>
        <taxon>Tineoidea</taxon>
        <taxon>Psychidae</taxon>
        <taxon>Oiketicinae</taxon>
        <taxon>Eumeta</taxon>
    </lineage>
</organism>
<feature type="compositionally biased region" description="Basic residues" evidence="1">
    <location>
        <begin position="80"/>
        <end position="99"/>
    </location>
</feature>
<evidence type="ECO:0000313" key="2">
    <source>
        <dbReference type="EMBL" id="GBP30448.1"/>
    </source>
</evidence>
<name>A0A4C1UVI5_EUMVA</name>
<evidence type="ECO:0000256" key="1">
    <source>
        <dbReference type="SAM" id="MobiDB-lite"/>
    </source>
</evidence>
<protein>
    <submittedName>
        <fullName evidence="2">Uncharacterized protein</fullName>
    </submittedName>
</protein>
<dbReference type="EMBL" id="BGZK01000233">
    <property type="protein sequence ID" value="GBP30448.1"/>
    <property type="molecule type" value="Genomic_DNA"/>
</dbReference>
<proteinExistence type="predicted"/>
<sequence>MFDFPSDPNQSEDDNESDEEETSYNATKLKRILEEIDDPGLRVECPSPLPEEELSNGHQVAREIDRGTGRRNGRGIGWVRGRKGKARGTRQKRRVRKGGKSPDREDSDSTDENDLAEAQVDLENASDEDEDMWKKSSWTADRPEPDIFDSIPLSPTRMLPSNARPIRHFEKILLKTF</sequence>
<reference evidence="2 3" key="1">
    <citation type="journal article" date="2019" name="Commun. Biol.">
        <title>The bagworm genome reveals a unique fibroin gene that provides high tensile strength.</title>
        <authorList>
            <person name="Kono N."/>
            <person name="Nakamura H."/>
            <person name="Ohtoshi R."/>
            <person name="Tomita M."/>
            <person name="Numata K."/>
            <person name="Arakawa K."/>
        </authorList>
    </citation>
    <scope>NUCLEOTIDE SEQUENCE [LARGE SCALE GENOMIC DNA]</scope>
</reference>
<feature type="compositionally biased region" description="Acidic residues" evidence="1">
    <location>
        <begin position="10"/>
        <end position="22"/>
    </location>
</feature>
<accession>A0A4C1UVI5</accession>
<gene>
    <name evidence="2" type="ORF">EVAR_20901_1</name>
</gene>
<dbReference type="AlphaFoldDB" id="A0A4C1UVI5"/>
<feature type="compositionally biased region" description="Acidic residues" evidence="1">
    <location>
        <begin position="105"/>
        <end position="115"/>
    </location>
</feature>
<keyword evidence="3" id="KW-1185">Reference proteome</keyword>
<dbReference type="Proteomes" id="UP000299102">
    <property type="component" value="Unassembled WGS sequence"/>
</dbReference>
<evidence type="ECO:0000313" key="3">
    <source>
        <dbReference type="Proteomes" id="UP000299102"/>
    </source>
</evidence>
<dbReference type="OrthoDB" id="118105at2759"/>